<dbReference type="SUPFAM" id="SSF53254">
    <property type="entry name" value="Phosphoglycerate mutase-like"/>
    <property type="match status" value="1"/>
</dbReference>
<feature type="region of interest" description="Disordered" evidence="1">
    <location>
        <begin position="1"/>
        <end position="38"/>
    </location>
</feature>
<dbReference type="SMART" id="SM00855">
    <property type="entry name" value="PGAM"/>
    <property type="match status" value="1"/>
</dbReference>
<evidence type="ECO:0008006" key="4">
    <source>
        <dbReference type="Google" id="ProtNLM"/>
    </source>
</evidence>
<organism evidence="2 3">
    <name type="scientific">Fistulifera solaris</name>
    <name type="common">Oleaginous diatom</name>
    <dbReference type="NCBI Taxonomy" id="1519565"/>
    <lineage>
        <taxon>Eukaryota</taxon>
        <taxon>Sar</taxon>
        <taxon>Stramenopiles</taxon>
        <taxon>Ochrophyta</taxon>
        <taxon>Bacillariophyta</taxon>
        <taxon>Bacillariophyceae</taxon>
        <taxon>Bacillariophycidae</taxon>
        <taxon>Naviculales</taxon>
        <taxon>Naviculaceae</taxon>
        <taxon>Fistulifera</taxon>
    </lineage>
</organism>
<feature type="compositionally biased region" description="Polar residues" evidence="1">
    <location>
        <begin position="19"/>
        <end position="37"/>
    </location>
</feature>
<dbReference type="GO" id="GO:0016791">
    <property type="term" value="F:phosphatase activity"/>
    <property type="evidence" value="ECO:0007669"/>
    <property type="project" value="TreeGrafter"/>
</dbReference>
<dbReference type="CDD" id="cd07067">
    <property type="entry name" value="HP_PGM_like"/>
    <property type="match status" value="1"/>
</dbReference>
<dbReference type="Pfam" id="PF00300">
    <property type="entry name" value="His_Phos_1"/>
    <property type="match status" value="1"/>
</dbReference>
<proteinExistence type="predicted"/>
<dbReference type="InParanoid" id="A0A1Z5KLI6"/>
<evidence type="ECO:0000313" key="2">
    <source>
        <dbReference type="EMBL" id="GAX27183.1"/>
    </source>
</evidence>
<protein>
    <recommendedName>
        <fullName evidence="4">Phosphoglycerate mutase</fullName>
    </recommendedName>
</protein>
<dbReference type="InterPro" id="IPR050275">
    <property type="entry name" value="PGM_Phosphatase"/>
</dbReference>
<dbReference type="AlphaFoldDB" id="A0A1Z5KLI6"/>
<name>A0A1Z5KLI6_FISSO</name>
<reference evidence="2 3" key="1">
    <citation type="journal article" date="2015" name="Plant Cell">
        <title>Oil accumulation by the oleaginous diatom Fistulifera solaris as revealed by the genome and transcriptome.</title>
        <authorList>
            <person name="Tanaka T."/>
            <person name="Maeda Y."/>
            <person name="Veluchamy A."/>
            <person name="Tanaka M."/>
            <person name="Abida H."/>
            <person name="Marechal E."/>
            <person name="Bowler C."/>
            <person name="Muto M."/>
            <person name="Sunaga Y."/>
            <person name="Tanaka M."/>
            <person name="Yoshino T."/>
            <person name="Taniguchi T."/>
            <person name="Fukuda Y."/>
            <person name="Nemoto M."/>
            <person name="Matsumoto M."/>
            <person name="Wong P.S."/>
            <person name="Aburatani S."/>
            <person name="Fujibuchi W."/>
        </authorList>
    </citation>
    <scope>NUCLEOTIDE SEQUENCE [LARGE SCALE GENOMIC DNA]</scope>
    <source>
        <strain evidence="2 3">JPCC DA0580</strain>
    </source>
</reference>
<comment type="caution">
    <text evidence="2">The sequence shown here is derived from an EMBL/GenBank/DDBJ whole genome shotgun (WGS) entry which is preliminary data.</text>
</comment>
<evidence type="ECO:0000313" key="3">
    <source>
        <dbReference type="Proteomes" id="UP000198406"/>
    </source>
</evidence>
<dbReference type="PANTHER" id="PTHR48100">
    <property type="entry name" value="BROAD-SPECIFICITY PHOSPHATASE YOR283W-RELATED"/>
    <property type="match status" value="1"/>
</dbReference>
<accession>A0A1Z5KLI6</accession>
<dbReference type="PANTHER" id="PTHR48100:SF1">
    <property type="entry name" value="HISTIDINE PHOSPHATASE FAMILY PROTEIN-RELATED"/>
    <property type="match status" value="1"/>
</dbReference>
<sequence length="277" mass="31456">MKRTSTPATAVRRDIRARTPSTTVTPRKSHTTSTKGASISRAAAITPRKLLHSTDTELRCRTVYLIRHGQSKGQVAPEHDRRFDESLTDCGLTDLGKEQAANILLSEIDLIVCSPLTRALQTALIAFPKHSKIVCNYDLREVGSMIPENLPRKIHEVQADLQEWGLDVSQIDFESQKPDQWPNRHETPPKVVRRDRIRDVFVRLAEKLPHDIDRIAVICHYHVIRTALSDPFDAKQSRDIQKNLHPKNAEPIRCLLHADGRLQMFPEELHSLDATQS</sequence>
<keyword evidence="3" id="KW-1185">Reference proteome</keyword>
<gene>
    <name evidence="2" type="ORF">FisN_13Lh267</name>
</gene>
<dbReference type="Proteomes" id="UP000198406">
    <property type="component" value="Unassembled WGS sequence"/>
</dbReference>
<evidence type="ECO:0000256" key="1">
    <source>
        <dbReference type="SAM" id="MobiDB-lite"/>
    </source>
</evidence>
<dbReference type="InterPro" id="IPR013078">
    <property type="entry name" value="His_Pase_superF_clade-1"/>
</dbReference>
<dbReference type="GO" id="GO:0005737">
    <property type="term" value="C:cytoplasm"/>
    <property type="evidence" value="ECO:0007669"/>
    <property type="project" value="TreeGrafter"/>
</dbReference>
<dbReference type="Gene3D" id="3.40.50.1240">
    <property type="entry name" value="Phosphoglycerate mutase-like"/>
    <property type="match status" value="1"/>
</dbReference>
<dbReference type="EMBL" id="BDSP01000253">
    <property type="protein sequence ID" value="GAX27183.1"/>
    <property type="molecule type" value="Genomic_DNA"/>
</dbReference>
<dbReference type="OrthoDB" id="496981at2759"/>
<dbReference type="InterPro" id="IPR029033">
    <property type="entry name" value="His_PPase_superfam"/>
</dbReference>